<dbReference type="RefSeq" id="WP_089753146.1">
    <property type="nucleotide sequence ID" value="NZ_FOOG01000032.1"/>
</dbReference>
<proteinExistence type="predicted"/>
<gene>
    <name evidence="2" type="ORF">SAMN05216353_13225</name>
</gene>
<dbReference type="AlphaFoldDB" id="A0A1I2QJR9"/>
<keyword evidence="1" id="KW-1133">Transmembrane helix</keyword>
<reference evidence="3" key="1">
    <citation type="submission" date="2016-10" db="EMBL/GenBank/DDBJ databases">
        <authorList>
            <person name="Varghese N."/>
            <person name="Submissions S."/>
        </authorList>
    </citation>
    <scope>NUCLEOTIDE SEQUENCE [LARGE SCALE GENOMIC DNA]</scope>
    <source>
        <strain evidence="3">FP5</strain>
    </source>
</reference>
<keyword evidence="1" id="KW-0812">Transmembrane</keyword>
<feature type="transmembrane region" description="Helical" evidence="1">
    <location>
        <begin position="52"/>
        <end position="71"/>
    </location>
</feature>
<evidence type="ECO:0000256" key="1">
    <source>
        <dbReference type="SAM" id="Phobius"/>
    </source>
</evidence>
<evidence type="ECO:0000313" key="3">
    <source>
        <dbReference type="Proteomes" id="UP000198897"/>
    </source>
</evidence>
<sequence>MNSEMLQTYSWILPSLTIILLLTLIGSYYGFKHQKFSLMIATGMMQTIISPLMPAAVGPIVLGLGITQFYMGMVNLRRTQPAKE</sequence>
<evidence type="ECO:0000313" key="2">
    <source>
        <dbReference type="EMBL" id="SFG28568.1"/>
    </source>
</evidence>
<keyword evidence="3" id="KW-1185">Reference proteome</keyword>
<name>A0A1I2QJR9_9BACI</name>
<dbReference type="Proteomes" id="UP000198897">
    <property type="component" value="Unassembled WGS sequence"/>
</dbReference>
<protein>
    <submittedName>
        <fullName evidence="2">Uncharacterized protein</fullName>
    </submittedName>
</protein>
<accession>A0A1I2QJR9</accession>
<organism evidence="2 3">
    <name type="scientific">Halobacillus alkaliphilus</name>
    <dbReference type="NCBI Taxonomy" id="396056"/>
    <lineage>
        <taxon>Bacteria</taxon>
        <taxon>Bacillati</taxon>
        <taxon>Bacillota</taxon>
        <taxon>Bacilli</taxon>
        <taxon>Bacillales</taxon>
        <taxon>Bacillaceae</taxon>
        <taxon>Halobacillus</taxon>
    </lineage>
</organism>
<dbReference type="OrthoDB" id="2973097at2"/>
<dbReference type="EMBL" id="FOOG01000032">
    <property type="protein sequence ID" value="SFG28568.1"/>
    <property type="molecule type" value="Genomic_DNA"/>
</dbReference>
<keyword evidence="1" id="KW-0472">Membrane</keyword>
<feature type="transmembrane region" description="Helical" evidence="1">
    <location>
        <begin position="12"/>
        <end position="31"/>
    </location>
</feature>